<accession>A0ABY4QTH7</accession>
<proteinExistence type="predicted"/>
<sequence length="200" mass="21298">MVGLVLGLNLFPRLIGGQRLLNDTRPVFALDRVQGDRAGIGLISVVVDALGPAILPDGGVTEEHPKLLDHVASVVRIPIQDVRNLVMLDFPHAAELLDGVPFSASTAGASKLVDYLASATHVTSAEMWQTVQADFPKVYQVVTNLRKVTDGWADVPGTAKLTRFNGSPARSVPQIRDYFRDESPSQPSAAADAPVPADVG</sequence>
<name>A0ABY4QTH7_9MYCO</name>
<protein>
    <submittedName>
        <fullName evidence="2">Uncharacterized protein</fullName>
    </submittedName>
</protein>
<organism evidence="2 3">
    <name type="scientific">Candidatus Mycobacterium methanotrophicum</name>
    <dbReference type="NCBI Taxonomy" id="2943498"/>
    <lineage>
        <taxon>Bacteria</taxon>
        <taxon>Bacillati</taxon>
        <taxon>Actinomycetota</taxon>
        <taxon>Actinomycetes</taxon>
        <taxon>Mycobacteriales</taxon>
        <taxon>Mycobacteriaceae</taxon>
        <taxon>Mycobacterium</taxon>
    </lineage>
</organism>
<reference evidence="2" key="1">
    <citation type="submission" date="2022-05" db="EMBL/GenBank/DDBJ databases">
        <title>A methanotrophic Mycobacterium dominates a cave microbial ecosystem.</title>
        <authorList>
            <person name="Van Spanning R.J.M."/>
            <person name="Guan Q."/>
            <person name="Melkonian C."/>
            <person name="Gallant J."/>
            <person name="Polerecky L."/>
            <person name="Flot J.-F."/>
            <person name="Brandt B.W."/>
            <person name="Braster M."/>
            <person name="Iturbe Espinoza P."/>
            <person name="Aerts J."/>
            <person name="Meima-Franke M."/>
            <person name="Piersma S.R."/>
            <person name="Bunduc C."/>
            <person name="Ummels R."/>
            <person name="Pain A."/>
            <person name="Fleming E.J."/>
            <person name="van der Wel N."/>
            <person name="Gherman V.D."/>
            <person name="Sarbu S.M."/>
            <person name="Bodelier P.L.E."/>
            <person name="Bitter W."/>
        </authorList>
    </citation>
    <scope>NUCLEOTIDE SEQUENCE</scope>
    <source>
        <strain evidence="2">Sulfur Cave</strain>
    </source>
</reference>
<keyword evidence="3" id="KW-1185">Reference proteome</keyword>
<gene>
    <name evidence="2" type="ORF">M5I08_21080</name>
</gene>
<dbReference type="EMBL" id="CP097320">
    <property type="protein sequence ID" value="UQX13371.1"/>
    <property type="molecule type" value="Genomic_DNA"/>
</dbReference>
<evidence type="ECO:0000313" key="3">
    <source>
        <dbReference type="Proteomes" id="UP001056610"/>
    </source>
</evidence>
<feature type="compositionally biased region" description="Low complexity" evidence="1">
    <location>
        <begin position="189"/>
        <end position="200"/>
    </location>
</feature>
<dbReference type="Proteomes" id="UP001056610">
    <property type="component" value="Chromosome"/>
</dbReference>
<feature type="region of interest" description="Disordered" evidence="1">
    <location>
        <begin position="179"/>
        <end position="200"/>
    </location>
</feature>
<evidence type="ECO:0000313" key="2">
    <source>
        <dbReference type="EMBL" id="UQX13371.1"/>
    </source>
</evidence>
<dbReference type="RefSeq" id="WP_219067874.1">
    <property type="nucleotide sequence ID" value="NZ_CAJUXY010000026.1"/>
</dbReference>
<evidence type="ECO:0000256" key="1">
    <source>
        <dbReference type="SAM" id="MobiDB-lite"/>
    </source>
</evidence>